<dbReference type="Gene3D" id="1.10.260.40">
    <property type="entry name" value="lambda repressor-like DNA-binding domains"/>
    <property type="match status" value="1"/>
</dbReference>
<dbReference type="Gene3D" id="3.40.50.2300">
    <property type="match status" value="2"/>
</dbReference>
<name>A0A0M2H4Y8_MICTR</name>
<dbReference type="InterPro" id="IPR000843">
    <property type="entry name" value="HTH_LacI"/>
</dbReference>
<dbReference type="Proteomes" id="UP000034098">
    <property type="component" value="Unassembled WGS sequence"/>
</dbReference>
<keyword evidence="3" id="KW-0804">Transcription</keyword>
<dbReference type="CDD" id="cd01392">
    <property type="entry name" value="HTH_LacI"/>
    <property type="match status" value="1"/>
</dbReference>
<dbReference type="PROSITE" id="PS50932">
    <property type="entry name" value="HTH_LACI_2"/>
    <property type="match status" value="1"/>
</dbReference>
<dbReference type="GO" id="GO:0000976">
    <property type="term" value="F:transcription cis-regulatory region binding"/>
    <property type="evidence" value="ECO:0007669"/>
    <property type="project" value="TreeGrafter"/>
</dbReference>
<dbReference type="PATRIC" id="fig|69370.6.peg.2815"/>
<dbReference type="Pfam" id="PF00356">
    <property type="entry name" value="LacI"/>
    <property type="match status" value="1"/>
</dbReference>
<feature type="domain" description="HTH lacI-type" evidence="4">
    <location>
        <begin position="9"/>
        <end position="63"/>
    </location>
</feature>
<dbReference type="CDD" id="cd06267">
    <property type="entry name" value="PBP1_LacI_sugar_binding-like"/>
    <property type="match status" value="1"/>
</dbReference>
<dbReference type="InterPro" id="IPR028082">
    <property type="entry name" value="Peripla_BP_I"/>
</dbReference>
<proteinExistence type="predicted"/>
<dbReference type="SMART" id="SM00354">
    <property type="entry name" value="HTH_LACI"/>
    <property type="match status" value="1"/>
</dbReference>
<reference evidence="5 6" key="1">
    <citation type="submission" date="2015-02" db="EMBL/GenBank/DDBJ databases">
        <title>Draft genome sequences of ten Microbacterium spp. with emphasis on heavy metal contaminated environments.</title>
        <authorList>
            <person name="Corretto E."/>
        </authorList>
    </citation>
    <scope>NUCLEOTIDE SEQUENCE [LARGE SCALE GENOMIC DNA]</scope>
    <source>
        <strain evidence="5 6">DSM 8608</strain>
    </source>
</reference>
<keyword evidence="2" id="KW-0238">DNA-binding</keyword>
<gene>
    <name evidence="5" type="primary">cytR_6</name>
    <name evidence="5" type="ORF">RS82_02769</name>
</gene>
<evidence type="ECO:0000256" key="3">
    <source>
        <dbReference type="ARBA" id="ARBA00023163"/>
    </source>
</evidence>
<evidence type="ECO:0000259" key="4">
    <source>
        <dbReference type="PROSITE" id="PS50932"/>
    </source>
</evidence>
<dbReference type="AlphaFoldDB" id="A0A0M2H4Y8"/>
<dbReference type="GO" id="GO:0003700">
    <property type="term" value="F:DNA-binding transcription factor activity"/>
    <property type="evidence" value="ECO:0007669"/>
    <property type="project" value="TreeGrafter"/>
</dbReference>
<dbReference type="Pfam" id="PF14100">
    <property type="entry name" value="DUF6807"/>
    <property type="match status" value="1"/>
</dbReference>
<dbReference type="RefSeq" id="WP_052676838.1">
    <property type="nucleotide sequence ID" value="NZ_JYJA01000037.1"/>
</dbReference>
<dbReference type="PANTHER" id="PTHR30146">
    <property type="entry name" value="LACI-RELATED TRANSCRIPTIONAL REPRESSOR"/>
    <property type="match status" value="1"/>
</dbReference>
<evidence type="ECO:0000256" key="2">
    <source>
        <dbReference type="ARBA" id="ARBA00023125"/>
    </source>
</evidence>
<comment type="caution">
    <text evidence="5">The sequence shown here is derived from an EMBL/GenBank/DDBJ whole genome shotgun (WGS) entry which is preliminary data.</text>
</comment>
<organism evidence="5 6">
    <name type="scientific">Microbacterium trichothecenolyticum</name>
    <name type="common">Aureobacterium trichothecenolyticum</name>
    <dbReference type="NCBI Taxonomy" id="69370"/>
    <lineage>
        <taxon>Bacteria</taxon>
        <taxon>Bacillati</taxon>
        <taxon>Actinomycetota</taxon>
        <taxon>Actinomycetes</taxon>
        <taxon>Micrococcales</taxon>
        <taxon>Microbacteriaceae</taxon>
        <taxon>Microbacterium</taxon>
    </lineage>
</organism>
<dbReference type="InterPro" id="IPR029475">
    <property type="entry name" value="DUF6807"/>
</dbReference>
<dbReference type="OrthoDB" id="3258243at2"/>
<keyword evidence="1" id="KW-0805">Transcription regulation</keyword>
<evidence type="ECO:0000256" key="1">
    <source>
        <dbReference type="ARBA" id="ARBA00023015"/>
    </source>
</evidence>
<accession>A0A0M2H4Y8</accession>
<dbReference type="InterPro" id="IPR010982">
    <property type="entry name" value="Lambda_DNA-bd_dom_sf"/>
</dbReference>
<dbReference type="EMBL" id="JYJA01000037">
    <property type="protein sequence ID" value="KJL41540.1"/>
    <property type="molecule type" value="Genomic_DNA"/>
</dbReference>
<dbReference type="Pfam" id="PF13377">
    <property type="entry name" value="Peripla_BP_3"/>
    <property type="match status" value="1"/>
</dbReference>
<protein>
    <submittedName>
        <fullName evidence="5">HTH-type transcriptional repressor CytR</fullName>
    </submittedName>
</protein>
<sequence>MSEVTSRPITMAQVAQYAGVSQASVSRVLNGVATVDPAIVAKVNRAVAALNYSPSEAARSLVRGSSHTIALLVPDLENPMFQGVLKGLTVAAARDGYRVLVADSAEAVGVEADIASEARSKCDALVLVSPRMPDAELRDLIHRTTPVVVVNRRVDDTAAAQLSVDYTTAVKELGMHLRGFGHRRIAYVAGPALSYANEQRALGLGELAREHADLEFLTIPAGSSMEAGYDAADAVLETGATAAIAFNDLVALGLMSRLREVGVEVPEQLSIVGIDDIPQSRFAAPPLTTMSVPRIEIGRQAWNRMRQALDGESADHPLFYRPVLVARRSSGPASHASGWVGPARPVLRLGSTVVAQYEEGVNVDSVLSPRPYLDAVISRTGTPLTVTEPTDHPHHLGVSLAIADVNGTSYWGGRTYVRGEGSVMVPNHGRQRRDRLHIEGHALDERLSWVDEHGTTQLVEVRELRSAELANGWALRWRSHLKATLDAITFGSPATNGRDGAGYGGIFWRFAPEIARVFSPAGDTERDVHGAATPWIAFTFPERGTTVVLTQGEEQLPWFVRFAEYLGAGPSVAWDEARTIPEGGELNLELTAFVLDEELADAAAVDAVLPALRAEAGL</sequence>
<keyword evidence="6" id="KW-1185">Reference proteome</keyword>
<dbReference type="SUPFAM" id="SSF53822">
    <property type="entry name" value="Periplasmic binding protein-like I"/>
    <property type="match status" value="1"/>
</dbReference>
<dbReference type="PANTHER" id="PTHR30146:SF109">
    <property type="entry name" value="HTH-TYPE TRANSCRIPTIONAL REGULATOR GALS"/>
    <property type="match status" value="1"/>
</dbReference>
<evidence type="ECO:0000313" key="5">
    <source>
        <dbReference type="EMBL" id="KJL41540.1"/>
    </source>
</evidence>
<evidence type="ECO:0000313" key="6">
    <source>
        <dbReference type="Proteomes" id="UP000034098"/>
    </source>
</evidence>
<dbReference type="SUPFAM" id="SSF47413">
    <property type="entry name" value="lambda repressor-like DNA-binding domains"/>
    <property type="match status" value="1"/>
</dbReference>
<dbReference type="InterPro" id="IPR046335">
    <property type="entry name" value="LacI/GalR-like_sensor"/>
</dbReference>